<comment type="caution">
    <text evidence="1">The sequence shown here is derived from an EMBL/GenBank/DDBJ whole genome shotgun (WGS) entry which is preliminary data.</text>
</comment>
<evidence type="ECO:0008006" key="2">
    <source>
        <dbReference type="Google" id="ProtNLM"/>
    </source>
</evidence>
<reference evidence="1" key="1">
    <citation type="journal article" date="2014" name="Front. Microbiol.">
        <title>High frequency of phylogenetically diverse reductive dehalogenase-homologous genes in deep subseafloor sedimentary metagenomes.</title>
        <authorList>
            <person name="Kawai M."/>
            <person name="Futagami T."/>
            <person name="Toyoda A."/>
            <person name="Takaki Y."/>
            <person name="Nishi S."/>
            <person name="Hori S."/>
            <person name="Arai W."/>
            <person name="Tsubouchi T."/>
            <person name="Morono Y."/>
            <person name="Uchiyama I."/>
            <person name="Ito T."/>
            <person name="Fujiyama A."/>
            <person name="Inagaki F."/>
            <person name="Takami H."/>
        </authorList>
    </citation>
    <scope>NUCLEOTIDE SEQUENCE</scope>
    <source>
        <strain evidence="1">Expedition CK06-06</strain>
    </source>
</reference>
<sequence>WWALAGPEAEGPKTYRHIGEVGVPVLLIHARRDEFIEQREFEQLGRIARDAGNSDVGQFSLDTGHTFEGKYDELGEIVVNWLDARFGER</sequence>
<proteinExistence type="predicted"/>
<gene>
    <name evidence="1" type="ORF">S01H1_72916</name>
</gene>
<accession>X0XV23</accession>
<dbReference type="AlphaFoldDB" id="X0XV23"/>
<protein>
    <recommendedName>
        <fullName evidence="2">Peptidase S9 prolyl oligopeptidase catalytic domain-containing protein</fullName>
    </recommendedName>
</protein>
<evidence type="ECO:0000313" key="1">
    <source>
        <dbReference type="EMBL" id="GAG39097.1"/>
    </source>
</evidence>
<name>X0XV23_9ZZZZ</name>
<dbReference type="InterPro" id="IPR029058">
    <property type="entry name" value="AB_hydrolase_fold"/>
</dbReference>
<organism evidence="1">
    <name type="scientific">marine sediment metagenome</name>
    <dbReference type="NCBI Taxonomy" id="412755"/>
    <lineage>
        <taxon>unclassified sequences</taxon>
        <taxon>metagenomes</taxon>
        <taxon>ecological metagenomes</taxon>
    </lineage>
</organism>
<dbReference type="EMBL" id="BARS01048680">
    <property type="protein sequence ID" value="GAG39097.1"/>
    <property type="molecule type" value="Genomic_DNA"/>
</dbReference>
<dbReference type="Gene3D" id="3.40.50.1820">
    <property type="entry name" value="alpha/beta hydrolase"/>
    <property type="match status" value="1"/>
</dbReference>
<feature type="non-terminal residue" evidence="1">
    <location>
        <position position="1"/>
    </location>
</feature>
<dbReference type="SUPFAM" id="SSF53474">
    <property type="entry name" value="alpha/beta-Hydrolases"/>
    <property type="match status" value="1"/>
</dbReference>